<dbReference type="SMART" id="SM00065">
    <property type="entry name" value="GAF"/>
    <property type="match status" value="1"/>
</dbReference>
<keyword evidence="4" id="KW-0808">Transferase</keyword>
<dbReference type="SUPFAM" id="SSF48452">
    <property type="entry name" value="TPR-like"/>
    <property type="match status" value="1"/>
</dbReference>
<dbReference type="SUPFAM" id="SSF55874">
    <property type="entry name" value="ATPase domain of HSP90 chaperone/DNA topoisomerase II/histidine kinase"/>
    <property type="match status" value="1"/>
</dbReference>
<dbReference type="SUPFAM" id="SSF55781">
    <property type="entry name" value="GAF domain-like"/>
    <property type="match status" value="1"/>
</dbReference>
<dbReference type="Pfam" id="PF00069">
    <property type="entry name" value="Pkinase"/>
    <property type="match status" value="1"/>
</dbReference>
<organism evidence="11">
    <name type="scientific">Ornithinibacillus sp. 4-3</name>
    <dbReference type="NCBI Taxonomy" id="3231488"/>
    <lineage>
        <taxon>Bacteria</taxon>
        <taxon>Bacillati</taxon>
        <taxon>Bacillota</taxon>
        <taxon>Bacilli</taxon>
        <taxon>Bacillales</taxon>
        <taxon>Bacillaceae</taxon>
        <taxon>Ornithinibacillus</taxon>
    </lineage>
</organism>
<dbReference type="InterPro" id="IPR011009">
    <property type="entry name" value="Kinase-like_dom_sf"/>
</dbReference>
<dbReference type="PROSITE" id="PS50109">
    <property type="entry name" value="HIS_KIN"/>
    <property type="match status" value="1"/>
</dbReference>
<dbReference type="InterPro" id="IPR029016">
    <property type="entry name" value="GAF-like_dom_sf"/>
</dbReference>
<dbReference type="EC" id="2.7.13.3" evidence="2"/>
<dbReference type="PANTHER" id="PTHR43642:SF1">
    <property type="entry name" value="HYBRID SIGNAL TRANSDUCTION HISTIDINE KINASE G"/>
    <property type="match status" value="1"/>
</dbReference>
<dbReference type="Gene3D" id="1.10.510.10">
    <property type="entry name" value="Transferase(Phosphotransferase) domain 1"/>
    <property type="match status" value="1"/>
</dbReference>
<dbReference type="GO" id="GO:0000155">
    <property type="term" value="F:phosphorelay sensor kinase activity"/>
    <property type="evidence" value="ECO:0007669"/>
    <property type="project" value="InterPro"/>
</dbReference>
<dbReference type="CDD" id="cd00075">
    <property type="entry name" value="HATPase"/>
    <property type="match status" value="1"/>
</dbReference>
<evidence type="ECO:0000256" key="7">
    <source>
        <dbReference type="ARBA" id="ARBA00022840"/>
    </source>
</evidence>
<protein>
    <recommendedName>
        <fullName evidence="2">histidine kinase</fullName>
        <ecNumber evidence="2">2.7.13.3</ecNumber>
    </recommendedName>
</protein>
<dbReference type="InterPro" id="IPR003018">
    <property type="entry name" value="GAF"/>
</dbReference>
<dbReference type="Pfam" id="PF25503">
    <property type="entry name" value="TPR_CHK1"/>
    <property type="match status" value="1"/>
</dbReference>
<dbReference type="InterPro" id="IPR003594">
    <property type="entry name" value="HATPase_dom"/>
</dbReference>
<dbReference type="SUPFAM" id="SSF52540">
    <property type="entry name" value="P-loop containing nucleoside triphosphate hydrolases"/>
    <property type="match status" value="1"/>
</dbReference>
<evidence type="ECO:0000256" key="4">
    <source>
        <dbReference type="ARBA" id="ARBA00022679"/>
    </source>
</evidence>
<dbReference type="Pfam" id="PF00512">
    <property type="entry name" value="HisKA"/>
    <property type="match status" value="1"/>
</dbReference>
<dbReference type="InterPro" id="IPR041664">
    <property type="entry name" value="AAA_16"/>
</dbReference>
<feature type="domain" description="Histidine kinase" evidence="10">
    <location>
        <begin position="1509"/>
        <end position="1728"/>
    </location>
</feature>
<dbReference type="PROSITE" id="PS50011">
    <property type="entry name" value="PROTEIN_KINASE_DOM"/>
    <property type="match status" value="1"/>
</dbReference>
<dbReference type="InterPro" id="IPR011990">
    <property type="entry name" value="TPR-like_helical_dom_sf"/>
</dbReference>
<evidence type="ECO:0000256" key="6">
    <source>
        <dbReference type="ARBA" id="ARBA00022777"/>
    </source>
</evidence>
<dbReference type="Pfam" id="PF02518">
    <property type="entry name" value="HATPase_c"/>
    <property type="match status" value="1"/>
</dbReference>
<evidence type="ECO:0000313" key="11">
    <source>
        <dbReference type="EMBL" id="XDK32023.1"/>
    </source>
</evidence>
<evidence type="ECO:0000256" key="1">
    <source>
        <dbReference type="ARBA" id="ARBA00000085"/>
    </source>
</evidence>
<dbReference type="PANTHER" id="PTHR43642">
    <property type="entry name" value="HYBRID SIGNAL TRANSDUCTION HISTIDINE KINASE G"/>
    <property type="match status" value="1"/>
</dbReference>
<keyword evidence="8" id="KW-0902">Two-component regulatory system</keyword>
<dbReference type="SMART" id="SM00387">
    <property type="entry name" value="HATPase_c"/>
    <property type="match status" value="1"/>
</dbReference>
<evidence type="ECO:0000256" key="5">
    <source>
        <dbReference type="ARBA" id="ARBA00022741"/>
    </source>
</evidence>
<dbReference type="GO" id="GO:0005524">
    <property type="term" value="F:ATP binding"/>
    <property type="evidence" value="ECO:0007669"/>
    <property type="project" value="UniProtKB-KW"/>
</dbReference>
<dbReference type="CDD" id="cd00082">
    <property type="entry name" value="HisKA"/>
    <property type="match status" value="1"/>
</dbReference>
<gene>
    <name evidence="11" type="ORF">AB4Y30_13530</name>
</gene>
<dbReference type="InterPro" id="IPR053159">
    <property type="entry name" value="Hybrid_Histidine_Kinase"/>
</dbReference>
<dbReference type="PRINTS" id="PR00344">
    <property type="entry name" value="BCTRLSENSOR"/>
</dbReference>
<dbReference type="InterPro" id="IPR005467">
    <property type="entry name" value="His_kinase_dom"/>
</dbReference>
<dbReference type="Gene3D" id="1.10.287.130">
    <property type="match status" value="1"/>
</dbReference>
<reference evidence="11" key="1">
    <citation type="submission" date="2024-07" db="EMBL/GenBank/DDBJ databases">
        <title>Halotolerant mesophilic bacterium Ornithinibacillus sp. 4-3, sp. nov., isolated from soil.</title>
        <authorList>
            <person name="Sidarenka A.V."/>
            <person name="Guliayeva D.E."/>
            <person name="Leanovich S.I."/>
            <person name="Hileuskaya K.S."/>
            <person name="Akhremchuk A.E."/>
            <person name="Sikolenko M.A."/>
            <person name="Valentovich L.N."/>
        </authorList>
    </citation>
    <scope>NUCLEOTIDE SEQUENCE</scope>
    <source>
        <strain evidence="11">4-3</strain>
    </source>
</reference>
<feature type="domain" description="Protein kinase" evidence="9">
    <location>
        <begin position="7"/>
        <end position="275"/>
    </location>
</feature>
<comment type="catalytic activity">
    <reaction evidence="1">
        <text>ATP + protein L-histidine = ADP + protein N-phospho-L-histidine.</text>
        <dbReference type="EC" id="2.7.13.3"/>
    </reaction>
</comment>
<sequence>MKDILGYRVLEQLIDERSWNLYKVYGKDDHKIVTLKQLKNTNLALCAAEAIHDFHMSSRLSPSFVLQPSKIEKHGNKVLAVTEYFSGKTLRQWIDERKHLVLDLHTFLHIASKLASILASVHQESIIHKFLQPQFILMDMHQKEIKITGLHQSTMLQSEMVQPVYYRNLIYDAIYWSPEQSGRMNRLLDNRSDLYSLGVILYEILVGEIPFKFDKVVDMIHAHLALEAKPPHEIDKTIPVTVSNIVMKLLEKSPEDRYQSAYGLKEDLEKCMQMLTREGEIADFSLGEKDQYVLFNPTNKLYGRDDQLKQLLDHFYKTKETGSRLTLITGRSGIGKTALVGELEKSIIIHKGYFISGKFIQFQNRIPYAPIVQAFRTLLKQIMAEGEEATSKWKEKIKQMMSPVYISVIADLIPEIEWLVGKQTVVPIIAVEGIHFRFLQAVSQFISIFASKDHPLVFFIDDLQWADYATLDLIKHIILNHESEHFMVVGAYRDQEVMVGHPLELMLSELRDQHKPIVEINMKPLELNHILQWISDTISIEQEEKVALAKIIYRITQGNPLFIVQLLTSFVEEKIIDFDSQVGKWQLYPEHLTDLDLTDTIIQVIMKRIEKLPKETIEILQIAACLGNQFEHHTLASIVEIDASVLSEQLWCALTEGLILPQDAHYKWVYPNEIFPLLKQESPKYLFLHDKVQQAFYDMMSLEKREQYHLRIGRYLRAADTESESQYLFDIVSHLNSVADYLTTEEKIELIKMNKEAGESAIQRGATMSALLYYQKARELLPTAVWQNPFSYELICNIVFGLAEVHYLNQKFPEAEAILDEMLTFPLQLKEKIAVYNLKVRLYTHTHQVKNAVRAGMEGLRLLGLEINQTPSNAVLLKEFMKTKLAIGRKSPEKLLMLSAATAEHPKLLMQTLINTNGSAYHVNHKMATLLMLKALQLTIKYGDMDTTCLVYNNYALTLSAGFNDYEGSFQFSQLAMQHVEKFNDASLKGRIYFVFGSFVNHWKAQLRLSLQYLERSQQLNIEAGNLHLAGACSAFIGCVMFYKGENLRTILETIERQLSLAKQYKYTLANDFLSEMQDWLEILSKGDSEVVWEFPLFTEDEAALIIHYTFRLQMTYLFLNEKKAREIIEILEEKSKALPTLIATPEYYFYYCLWILKFVDRNTMTLSAAKRKINKKLKRLKEWAKLCPENYRHKYLLIKAEFLRMSNQKAGLIQMYNEALQYAEKHGFLQDAAIINEYAALYFIDEELYTPAKAYMTEAYDGYLKWGAERIAHVLYSMHSDYITDRYTKNVTNITLENEFIDVETVMESMTTIAREVNFDQLISKLLNIIMTYAGAVDVYVMIMVDGELELAASNNAEKGLKLYPQTQKVENMDNLPISIIHYVHQSQDTVVLGQANKDGDFVNDPYIKNNEVKSVLCIPIVFQQHVTGILYLENNKTSYTFTKDRVVLLTLLASQTATSIENAYFYQDLEDKVKERTIQLNQVNGKLIQANQSLALSKEQRRQLLANISHDLRSPILIARNHVTALLEGVIEDPEKQHHYLHVVKDRLTSLNKLIQDLFDMTRLESGNFLFQFEAIPVDQLFKYLCKQFDFEMRYEEIIYKWSMDEPEDRYPLVEADISRLEQVMNNLVFNAVKHAQPTRIELRLEFSNPNEVTIHVIDNGKGITGEDLPFIFDRFYSNKPANGQATHGLGLAITKEIIMQHKGEINVKSNVGKGTIFSFTLPTFDVDE</sequence>
<dbReference type="Gene3D" id="3.40.50.300">
    <property type="entry name" value="P-loop containing nucleotide triphosphate hydrolases"/>
    <property type="match status" value="1"/>
</dbReference>
<dbReference type="EMBL" id="CP162599">
    <property type="protein sequence ID" value="XDK32023.1"/>
    <property type="molecule type" value="Genomic_DNA"/>
</dbReference>
<dbReference type="InterPro" id="IPR003661">
    <property type="entry name" value="HisK_dim/P_dom"/>
</dbReference>
<dbReference type="InterPro" id="IPR027417">
    <property type="entry name" value="P-loop_NTPase"/>
</dbReference>
<keyword evidence="3" id="KW-0597">Phosphoprotein</keyword>
<dbReference type="InterPro" id="IPR036890">
    <property type="entry name" value="HATPase_C_sf"/>
</dbReference>
<dbReference type="InterPro" id="IPR000719">
    <property type="entry name" value="Prot_kinase_dom"/>
</dbReference>
<evidence type="ECO:0000259" key="10">
    <source>
        <dbReference type="PROSITE" id="PS50109"/>
    </source>
</evidence>
<dbReference type="SMART" id="SM00388">
    <property type="entry name" value="HisKA"/>
    <property type="match status" value="1"/>
</dbReference>
<name>A0AB39HQE9_9BACI</name>
<dbReference type="RefSeq" id="WP_368652747.1">
    <property type="nucleotide sequence ID" value="NZ_CP162599.1"/>
</dbReference>
<dbReference type="InterPro" id="IPR004358">
    <property type="entry name" value="Sig_transdc_His_kin-like_C"/>
</dbReference>
<keyword evidence="7" id="KW-0067">ATP-binding</keyword>
<dbReference type="SMART" id="SM00220">
    <property type="entry name" value="S_TKc"/>
    <property type="match status" value="1"/>
</dbReference>
<dbReference type="Gene3D" id="3.30.565.10">
    <property type="entry name" value="Histidine kinase-like ATPase, C-terminal domain"/>
    <property type="match status" value="1"/>
</dbReference>
<evidence type="ECO:0000256" key="2">
    <source>
        <dbReference type="ARBA" id="ARBA00012438"/>
    </source>
</evidence>
<accession>A0AB39HQE9</accession>
<keyword evidence="6" id="KW-0418">Kinase</keyword>
<evidence type="ECO:0000256" key="8">
    <source>
        <dbReference type="ARBA" id="ARBA00023012"/>
    </source>
</evidence>
<dbReference type="SUPFAM" id="SSF56112">
    <property type="entry name" value="Protein kinase-like (PK-like)"/>
    <property type="match status" value="1"/>
</dbReference>
<keyword evidence="5" id="KW-0547">Nucleotide-binding</keyword>
<evidence type="ECO:0000259" key="9">
    <source>
        <dbReference type="PROSITE" id="PS50011"/>
    </source>
</evidence>
<dbReference type="Gene3D" id="3.30.450.40">
    <property type="match status" value="1"/>
</dbReference>
<evidence type="ECO:0000256" key="3">
    <source>
        <dbReference type="ARBA" id="ARBA00022553"/>
    </source>
</evidence>
<dbReference type="InterPro" id="IPR036097">
    <property type="entry name" value="HisK_dim/P_sf"/>
</dbReference>
<dbReference type="Pfam" id="PF13191">
    <property type="entry name" value="AAA_16"/>
    <property type="match status" value="1"/>
</dbReference>
<proteinExistence type="predicted"/>
<dbReference type="SUPFAM" id="SSF47384">
    <property type="entry name" value="Homodimeric domain of signal transducing histidine kinase"/>
    <property type="match status" value="1"/>
</dbReference>
<dbReference type="Pfam" id="PF01590">
    <property type="entry name" value="GAF"/>
    <property type="match status" value="1"/>
</dbReference>